<keyword evidence="2" id="KW-1133">Transmembrane helix</keyword>
<protein>
    <submittedName>
        <fullName evidence="4">Type 4 prepilin-like protein leader peptide-processing enzyme</fullName>
    </submittedName>
</protein>
<accession>A0A0G0KRZ2</accession>
<dbReference type="Pfam" id="PF01478">
    <property type="entry name" value="Peptidase_A24"/>
    <property type="match status" value="1"/>
</dbReference>
<feature type="transmembrane region" description="Helical" evidence="2">
    <location>
        <begin position="25"/>
        <end position="47"/>
    </location>
</feature>
<feature type="transmembrane region" description="Helical" evidence="2">
    <location>
        <begin position="114"/>
        <end position="135"/>
    </location>
</feature>
<dbReference type="Proteomes" id="UP000034324">
    <property type="component" value="Unassembled WGS sequence"/>
</dbReference>
<dbReference type="GO" id="GO:0005886">
    <property type="term" value="C:plasma membrane"/>
    <property type="evidence" value="ECO:0007669"/>
    <property type="project" value="TreeGrafter"/>
</dbReference>
<dbReference type="AlphaFoldDB" id="A0A0G0KRZ2"/>
<comment type="caution">
    <text evidence="4">The sequence shown here is derived from an EMBL/GenBank/DDBJ whole genome shotgun (WGS) entry which is preliminary data.</text>
</comment>
<sequence>MGVLIGFLFWQSLQSLQLSVFSFQSLIALFDLFFKIFFICVLVVLFLTDLKKMFIPDRIILPAIKISIIFIIFITIIKVVFLYYTLNQTRLGQLLLPPHSDYFQRHAMITAEPLVWAVVSGLLIAGFFYGLILITKGKGMGGGDVKLGAFMGLGLGFPASLLAVITAFLIGAIYSIILILLGKKRFGQNIAFGPFLVIGSLVALFWGKEILDWYLHLGT</sequence>
<organism evidence="4 5">
    <name type="scientific">Candidatus Daviesbacteria bacterium GW2011_GWF2_38_6</name>
    <dbReference type="NCBI Taxonomy" id="1618432"/>
    <lineage>
        <taxon>Bacteria</taxon>
        <taxon>Candidatus Daviesiibacteriota</taxon>
    </lineage>
</organism>
<dbReference type="InterPro" id="IPR000045">
    <property type="entry name" value="Prepilin_IV_endopep_pep"/>
</dbReference>
<dbReference type="InterPro" id="IPR050882">
    <property type="entry name" value="Prepilin_peptidase/N-MTase"/>
</dbReference>
<keyword evidence="2" id="KW-0812">Transmembrane</keyword>
<proteinExistence type="inferred from homology"/>
<reference evidence="4 5" key="1">
    <citation type="journal article" date="2015" name="Nature">
        <title>rRNA introns, odd ribosomes, and small enigmatic genomes across a large radiation of phyla.</title>
        <authorList>
            <person name="Brown C.T."/>
            <person name="Hug L.A."/>
            <person name="Thomas B.C."/>
            <person name="Sharon I."/>
            <person name="Castelle C.J."/>
            <person name="Singh A."/>
            <person name="Wilkins M.J."/>
            <person name="Williams K.H."/>
            <person name="Banfield J.F."/>
        </authorList>
    </citation>
    <scope>NUCLEOTIDE SEQUENCE [LARGE SCALE GENOMIC DNA]</scope>
</reference>
<gene>
    <name evidence="4" type="ORF">US99_C0027G0009</name>
</gene>
<evidence type="ECO:0000256" key="1">
    <source>
        <dbReference type="ARBA" id="ARBA00005801"/>
    </source>
</evidence>
<dbReference type="EMBL" id="LBVC01000027">
    <property type="protein sequence ID" value="KKQ78270.1"/>
    <property type="molecule type" value="Genomic_DNA"/>
</dbReference>
<keyword evidence="2" id="KW-0472">Membrane</keyword>
<feature type="transmembrane region" description="Helical" evidence="2">
    <location>
        <begin position="147"/>
        <end position="180"/>
    </location>
</feature>
<feature type="transmembrane region" description="Helical" evidence="2">
    <location>
        <begin position="59"/>
        <end position="86"/>
    </location>
</feature>
<evidence type="ECO:0000313" key="4">
    <source>
        <dbReference type="EMBL" id="KKQ78270.1"/>
    </source>
</evidence>
<dbReference type="PANTHER" id="PTHR30487:SF0">
    <property type="entry name" value="PREPILIN LEADER PEPTIDASE_N-METHYLTRANSFERASE-RELATED"/>
    <property type="match status" value="1"/>
</dbReference>
<dbReference type="GO" id="GO:0006465">
    <property type="term" value="P:signal peptide processing"/>
    <property type="evidence" value="ECO:0007669"/>
    <property type="project" value="TreeGrafter"/>
</dbReference>
<evidence type="ECO:0000256" key="2">
    <source>
        <dbReference type="SAM" id="Phobius"/>
    </source>
</evidence>
<feature type="transmembrane region" description="Helical" evidence="2">
    <location>
        <begin position="186"/>
        <end position="206"/>
    </location>
</feature>
<name>A0A0G0KRZ2_9BACT</name>
<comment type="similarity">
    <text evidence="1">Belongs to the peptidase A24 family.</text>
</comment>
<dbReference type="Gene3D" id="1.20.120.1220">
    <property type="match status" value="1"/>
</dbReference>
<feature type="domain" description="Prepilin type IV endopeptidase peptidase" evidence="3">
    <location>
        <begin position="36"/>
        <end position="176"/>
    </location>
</feature>
<evidence type="ECO:0000259" key="3">
    <source>
        <dbReference type="Pfam" id="PF01478"/>
    </source>
</evidence>
<dbReference type="GO" id="GO:0004190">
    <property type="term" value="F:aspartic-type endopeptidase activity"/>
    <property type="evidence" value="ECO:0007669"/>
    <property type="project" value="InterPro"/>
</dbReference>
<evidence type="ECO:0000313" key="5">
    <source>
        <dbReference type="Proteomes" id="UP000034324"/>
    </source>
</evidence>
<dbReference type="PANTHER" id="PTHR30487">
    <property type="entry name" value="TYPE 4 PREPILIN-LIKE PROTEINS LEADER PEPTIDE-PROCESSING ENZYME"/>
    <property type="match status" value="1"/>
</dbReference>